<dbReference type="NCBIfam" id="TIGR01326">
    <property type="entry name" value="OAH_OAS_sulfhy"/>
    <property type="match status" value="1"/>
</dbReference>
<feature type="modified residue" description="N6-(pyridoxal phosphate)lysine" evidence="8">
    <location>
        <position position="208"/>
    </location>
</feature>
<dbReference type="InterPro" id="IPR015422">
    <property type="entry name" value="PyrdxlP-dep_Trfase_small"/>
</dbReference>
<comment type="similarity">
    <text evidence="2 9">Belongs to the trans-sulfuration enzymes family.</text>
</comment>
<dbReference type="GO" id="GO:0047982">
    <property type="term" value="F:homocysteine desulfhydrase activity"/>
    <property type="evidence" value="ECO:0007669"/>
    <property type="project" value="UniProtKB-EC"/>
</dbReference>
<evidence type="ECO:0000256" key="9">
    <source>
        <dbReference type="RuleBase" id="RU362118"/>
    </source>
</evidence>
<dbReference type="Gene3D" id="3.90.1150.10">
    <property type="entry name" value="Aspartate Aminotransferase, domain 1"/>
    <property type="match status" value="1"/>
</dbReference>
<dbReference type="InterPro" id="IPR000277">
    <property type="entry name" value="Cys/Met-Metab_PyrdxlP-dep_enz"/>
</dbReference>
<comment type="caution">
    <text evidence="10">The sequence shown here is derived from an EMBL/GenBank/DDBJ whole genome shotgun (WGS) entry which is preliminary data.</text>
</comment>
<evidence type="ECO:0000313" key="11">
    <source>
        <dbReference type="Proteomes" id="UP000824221"/>
    </source>
</evidence>
<name>A0A9D2KFM9_9FIRM</name>
<proteinExistence type="inferred from homology"/>
<comment type="cofactor">
    <cofactor evidence="1 9">
        <name>pyridoxal 5'-phosphate</name>
        <dbReference type="ChEBI" id="CHEBI:597326"/>
    </cofactor>
</comment>
<dbReference type="PIRSF" id="PIRSF001434">
    <property type="entry name" value="CGS"/>
    <property type="match status" value="1"/>
</dbReference>
<evidence type="ECO:0000256" key="7">
    <source>
        <dbReference type="ARBA" id="ARBA00052699"/>
    </source>
</evidence>
<evidence type="ECO:0000256" key="8">
    <source>
        <dbReference type="PIRSR" id="PIRSR001434-2"/>
    </source>
</evidence>
<dbReference type="FunFam" id="3.40.640.10:FF:000046">
    <property type="entry name" value="Cystathionine gamma-lyase"/>
    <property type="match status" value="1"/>
</dbReference>
<dbReference type="GO" id="GO:0006535">
    <property type="term" value="P:cysteine biosynthetic process from serine"/>
    <property type="evidence" value="ECO:0007669"/>
    <property type="project" value="TreeGrafter"/>
</dbReference>
<evidence type="ECO:0000256" key="1">
    <source>
        <dbReference type="ARBA" id="ARBA00001933"/>
    </source>
</evidence>
<gene>
    <name evidence="10" type="ORF">H9797_06790</name>
</gene>
<dbReference type="Proteomes" id="UP000824221">
    <property type="component" value="Unassembled WGS sequence"/>
</dbReference>
<dbReference type="GO" id="GO:0019346">
    <property type="term" value="P:transsulfuration"/>
    <property type="evidence" value="ECO:0007669"/>
    <property type="project" value="InterPro"/>
</dbReference>
<evidence type="ECO:0000256" key="3">
    <source>
        <dbReference type="ARBA" id="ARBA00022898"/>
    </source>
</evidence>
<dbReference type="AlphaFoldDB" id="A0A9D2KFM9"/>
<organism evidence="10 11">
    <name type="scientific">Candidatus Gallimonas gallistercoris</name>
    <dbReference type="NCBI Taxonomy" id="2838602"/>
    <lineage>
        <taxon>Bacteria</taxon>
        <taxon>Bacillati</taxon>
        <taxon>Bacillota</taxon>
        <taxon>Clostridia</taxon>
        <taxon>Candidatus Gallimonas</taxon>
    </lineage>
</organism>
<dbReference type="GO" id="GO:0030170">
    <property type="term" value="F:pyridoxal phosphate binding"/>
    <property type="evidence" value="ECO:0007669"/>
    <property type="project" value="InterPro"/>
</dbReference>
<dbReference type="GO" id="GO:0005737">
    <property type="term" value="C:cytoplasm"/>
    <property type="evidence" value="ECO:0007669"/>
    <property type="project" value="TreeGrafter"/>
</dbReference>
<reference evidence="10" key="2">
    <citation type="submission" date="2021-04" db="EMBL/GenBank/DDBJ databases">
        <authorList>
            <person name="Gilroy R."/>
        </authorList>
    </citation>
    <scope>NUCLEOTIDE SEQUENCE</scope>
    <source>
        <strain evidence="10">CHK156-179</strain>
    </source>
</reference>
<evidence type="ECO:0000256" key="5">
    <source>
        <dbReference type="ARBA" id="ARBA00047199"/>
    </source>
</evidence>
<dbReference type="Pfam" id="PF01053">
    <property type="entry name" value="Cys_Met_Meta_PP"/>
    <property type="match status" value="1"/>
</dbReference>
<dbReference type="CDD" id="cd00614">
    <property type="entry name" value="CGS_like"/>
    <property type="match status" value="1"/>
</dbReference>
<dbReference type="EMBL" id="DXAJ01000101">
    <property type="protein sequence ID" value="HJA03060.1"/>
    <property type="molecule type" value="Genomic_DNA"/>
</dbReference>
<dbReference type="GO" id="GO:0018826">
    <property type="term" value="F:methionine gamma-lyase activity"/>
    <property type="evidence" value="ECO:0007669"/>
    <property type="project" value="UniProtKB-EC"/>
</dbReference>
<evidence type="ECO:0000256" key="4">
    <source>
        <dbReference type="ARBA" id="ARBA00047175"/>
    </source>
</evidence>
<dbReference type="InterPro" id="IPR015421">
    <property type="entry name" value="PyrdxlP-dep_Trfase_major"/>
</dbReference>
<keyword evidence="3 8" id="KW-0663">Pyridoxal phosphate</keyword>
<evidence type="ECO:0000256" key="6">
    <source>
        <dbReference type="ARBA" id="ARBA00048780"/>
    </source>
</evidence>
<dbReference type="GO" id="GO:0003961">
    <property type="term" value="F:O-acetylhomoserine aminocarboxypropyltransferase activity"/>
    <property type="evidence" value="ECO:0007669"/>
    <property type="project" value="TreeGrafter"/>
</dbReference>
<comment type="catalytic activity">
    <reaction evidence="7">
        <text>L-methionine + H2O = methanethiol + 2-oxobutanoate + NH4(+)</text>
        <dbReference type="Rhea" id="RHEA:23800"/>
        <dbReference type="ChEBI" id="CHEBI:15377"/>
        <dbReference type="ChEBI" id="CHEBI:16007"/>
        <dbReference type="ChEBI" id="CHEBI:16763"/>
        <dbReference type="ChEBI" id="CHEBI:28938"/>
        <dbReference type="ChEBI" id="CHEBI:57844"/>
        <dbReference type="EC" id="4.4.1.11"/>
    </reaction>
    <physiologicalReaction direction="left-to-right" evidence="7">
        <dbReference type="Rhea" id="RHEA:23801"/>
    </physiologicalReaction>
</comment>
<accession>A0A9D2KFM9</accession>
<dbReference type="PANTHER" id="PTHR43797:SF3">
    <property type="entry name" value="O-ACETYLHOMOSERINE SULFHYDRYLASE"/>
    <property type="match status" value="1"/>
</dbReference>
<dbReference type="Gene3D" id="3.40.640.10">
    <property type="entry name" value="Type I PLP-dependent aspartate aminotransferase-like (Major domain)"/>
    <property type="match status" value="1"/>
</dbReference>
<dbReference type="EC" id="4.4.1.2" evidence="4"/>
<dbReference type="SUPFAM" id="SSF53383">
    <property type="entry name" value="PLP-dependent transferases"/>
    <property type="match status" value="1"/>
</dbReference>
<reference evidence="10" key="1">
    <citation type="journal article" date="2021" name="PeerJ">
        <title>Extensive microbial diversity within the chicken gut microbiome revealed by metagenomics and culture.</title>
        <authorList>
            <person name="Gilroy R."/>
            <person name="Ravi A."/>
            <person name="Getino M."/>
            <person name="Pursley I."/>
            <person name="Horton D.L."/>
            <person name="Alikhan N.F."/>
            <person name="Baker D."/>
            <person name="Gharbi K."/>
            <person name="Hall N."/>
            <person name="Watson M."/>
            <person name="Adriaenssens E.M."/>
            <person name="Foster-Nyarko E."/>
            <person name="Jarju S."/>
            <person name="Secka A."/>
            <person name="Antonio M."/>
            <person name="Oren A."/>
            <person name="Chaudhuri R.R."/>
            <person name="La Ragione R."/>
            <person name="Hildebrand F."/>
            <person name="Pallen M.J."/>
        </authorList>
    </citation>
    <scope>NUCLEOTIDE SEQUENCE</scope>
    <source>
        <strain evidence="10">CHK156-179</strain>
    </source>
</reference>
<dbReference type="GO" id="GO:0071269">
    <property type="term" value="P:L-homocysteine biosynthetic process"/>
    <property type="evidence" value="ECO:0007669"/>
    <property type="project" value="TreeGrafter"/>
</dbReference>
<dbReference type="InterPro" id="IPR006235">
    <property type="entry name" value="OAc-hSer/O-AcSer_sulfhydrylase"/>
</dbReference>
<dbReference type="InterPro" id="IPR015424">
    <property type="entry name" value="PyrdxlP-dep_Trfase"/>
</dbReference>
<comment type="catalytic activity">
    <reaction evidence="6">
        <text>L-homocysteine + H2O = 2-oxobutanoate + hydrogen sulfide + NH4(+) + H(+)</text>
        <dbReference type="Rhea" id="RHEA:14501"/>
        <dbReference type="ChEBI" id="CHEBI:15377"/>
        <dbReference type="ChEBI" id="CHEBI:15378"/>
        <dbReference type="ChEBI" id="CHEBI:16763"/>
        <dbReference type="ChEBI" id="CHEBI:28938"/>
        <dbReference type="ChEBI" id="CHEBI:29919"/>
        <dbReference type="ChEBI" id="CHEBI:58199"/>
        <dbReference type="EC" id="4.4.1.2"/>
    </reaction>
    <physiologicalReaction direction="left-to-right" evidence="6">
        <dbReference type="Rhea" id="RHEA:14502"/>
    </physiologicalReaction>
</comment>
<sequence>MMSNLQRDTLCVQAGYTPKTGESRIPQICQSTTFFYGDTQQMADLFDLKAEGFFYTRLANPTVEALEKRVAALEGGAYGIGCASGMSAILLTAMTLCRAGDNIVCANEVYGGTFNLFGTTLPKLGVECRMFDVDDPKEKIASLVDDKTRFIYAETVANPVVAVLDFEKLSSIAKENKLLFIVDNTLATPILCRPGELGANIVIHSTSKYIDGHAAALGGMIVDIANFDYKSNARYPDFNTPDESYHGLVYADEKVPFGTKCRAQMIRDTGAIMSPQNAFLTYLGCDTLALRMERHCSNAKKVAAFLNSHPKIEWVRHPSLEHDRYHTLAKKYLPMGTGGMMSFGIKGDAHDCARFMEHLKLITQETHVADVRSCVLHPASTTHRQLSDEDLKKAGIPANLVRLSVGIENPDDIITDLTQALAEV</sequence>
<evidence type="ECO:0000256" key="2">
    <source>
        <dbReference type="ARBA" id="ARBA00009077"/>
    </source>
</evidence>
<dbReference type="PANTHER" id="PTHR43797">
    <property type="entry name" value="HOMOCYSTEINE/CYSTEINE SYNTHASE"/>
    <property type="match status" value="1"/>
</dbReference>
<evidence type="ECO:0000313" key="10">
    <source>
        <dbReference type="EMBL" id="HJA03060.1"/>
    </source>
</evidence>
<dbReference type="GO" id="GO:0004124">
    <property type="term" value="F:cysteine synthase activity"/>
    <property type="evidence" value="ECO:0007669"/>
    <property type="project" value="TreeGrafter"/>
</dbReference>
<protein>
    <recommendedName>
        <fullName evidence="4">homocysteine desulfhydrase</fullName>
        <ecNumber evidence="4">4.4.1.2</ecNumber>
    </recommendedName>
    <alternativeName>
        <fullName evidence="5">Homocysteine desulfhydrase</fullName>
    </alternativeName>
</protein>